<accession>A0AAN9KCA9</accession>
<sequence>MSRQSHSKHGSQDLGFSDTLETQNNVHNPSVRFKEPYESLRHVERANIMATNQNSFIPLEMVFMMKRSKNCEEANHTPHVHPRARGLLSCCAKCDLNESIMRTQDQGWVFVNRLSMHAGTHPSIFGSVMMGPAAHIMARRCLSNVRATLKSVGQIKHITMGWMPKVQMPKDNENDVPLNRPWRKRLAERPACI</sequence>
<feature type="region of interest" description="Disordered" evidence="1">
    <location>
        <begin position="1"/>
        <end position="31"/>
    </location>
</feature>
<keyword evidence="3" id="KW-1185">Reference proteome</keyword>
<comment type="caution">
    <text evidence="2">The sequence shown here is derived from an EMBL/GenBank/DDBJ whole genome shotgun (WGS) entry which is preliminary data.</text>
</comment>
<name>A0AAN9KCA9_CANGL</name>
<proteinExistence type="predicted"/>
<evidence type="ECO:0000256" key="1">
    <source>
        <dbReference type="SAM" id="MobiDB-lite"/>
    </source>
</evidence>
<evidence type="ECO:0000313" key="2">
    <source>
        <dbReference type="EMBL" id="KAK7313179.1"/>
    </source>
</evidence>
<organism evidence="2 3">
    <name type="scientific">Canavalia gladiata</name>
    <name type="common">Sword bean</name>
    <name type="synonym">Dolichos gladiatus</name>
    <dbReference type="NCBI Taxonomy" id="3824"/>
    <lineage>
        <taxon>Eukaryota</taxon>
        <taxon>Viridiplantae</taxon>
        <taxon>Streptophyta</taxon>
        <taxon>Embryophyta</taxon>
        <taxon>Tracheophyta</taxon>
        <taxon>Spermatophyta</taxon>
        <taxon>Magnoliopsida</taxon>
        <taxon>eudicotyledons</taxon>
        <taxon>Gunneridae</taxon>
        <taxon>Pentapetalae</taxon>
        <taxon>rosids</taxon>
        <taxon>fabids</taxon>
        <taxon>Fabales</taxon>
        <taxon>Fabaceae</taxon>
        <taxon>Papilionoideae</taxon>
        <taxon>50 kb inversion clade</taxon>
        <taxon>NPAAA clade</taxon>
        <taxon>indigoferoid/millettioid clade</taxon>
        <taxon>Phaseoleae</taxon>
        <taxon>Canavalia</taxon>
    </lineage>
</organism>
<evidence type="ECO:0000313" key="3">
    <source>
        <dbReference type="Proteomes" id="UP001367508"/>
    </source>
</evidence>
<protein>
    <submittedName>
        <fullName evidence="2">Uncharacterized protein</fullName>
    </submittedName>
</protein>
<reference evidence="2 3" key="1">
    <citation type="submission" date="2024-01" db="EMBL/GenBank/DDBJ databases">
        <title>The genomes of 5 underutilized Papilionoideae crops provide insights into root nodulation and disease resistanc.</title>
        <authorList>
            <person name="Jiang F."/>
        </authorList>
    </citation>
    <scope>NUCLEOTIDE SEQUENCE [LARGE SCALE GENOMIC DNA]</scope>
    <source>
        <strain evidence="2">LVBAO_FW01</strain>
        <tissue evidence="2">Leaves</tissue>
    </source>
</reference>
<gene>
    <name evidence="2" type="ORF">VNO77_37664</name>
</gene>
<dbReference type="EMBL" id="JAYMYQ010000009">
    <property type="protein sequence ID" value="KAK7313179.1"/>
    <property type="molecule type" value="Genomic_DNA"/>
</dbReference>
<dbReference type="Proteomes" id="UP001367508">
    <property type="component" value="Unassembled WGS sequence"/>
</dbReference>
<feature type="compositionally biased region" description="Polar residues" evidence="1">
    <location>
        <begin position="19"/>
        <end position="28"/>
    </location>
</feature>
<dbReference type="AlphaFoldDB" id="A0AAN9KCA9"/>